<comment type="caution">
    <text evidence="1">The sequence shown here is derived from an EMBL/GenBank/DDBJ whole genome shotgun (WGS) entry which is preliminary data.</text>
</comment>
<evidence type="ECO:0000313" key="2">
    <source>
        <dbReference type="Proteomes" id="UP000603234"/>
    </source>
</evidence>
<gene>
    <name evidence="1" type="ORF">GH808_00500</name>
</gene>
<organism evidence="1 2">
    <name type="scientific">Acetobacterium fimetarium</name>
    <dbReference type="NCBI Taxonomy" id="52691"/>
    <lineage>
        <taxon>Bacteria</taxon>
        <taxon>Bacillati</taxon>
        <taxon>Bacillota</taxon>
        <taxon>Clostridia</taxon>
        <taxon>Eubacteriales</taxon>
        <taxon>Eubacteriaceae</taxon>
        <taxon>Acetobacterium</taxon>
    </lineage>
</organism>
<dbReference type="PANTHER" id="PTHR34071">
    <property type="entry name" value="5-NITROIMIDAZOLE ANTIBIOTICS RESISTANCE PROTEIN, NIMA-FAMILY-RELATED PROTEIN-RELATED"/>
    <property type="match status" value="1"/>
</dbReference>
<evidence type="ECO:0000313" key="1">
    <source>
        <dbReference type="EMBL" id="MBC3802922.1"/>
    </source>
</evidence>
<dbReference type="EMBL" id="WJBC01000001">
    <property type="protein sequence ID" value="MBC3802922.1"/>
    <property type="molecule type" value="Genomic_DNA"/>
</dbReference>
<sequence length="164" mass="18932">MKMRRKDREVTEIRELMKIIEQCKICRIAMQDQDGLYIVPVNFGYLYLNNQLVIYFHSAREGRKIAALQENSAVAFEMDCEHRLITADVACQYGYSFKSIIGNGRAFFVHDVEEKKIAMFELMKHQTGQNFSFDEHMVDCVSVLKIVVDHFTGKEQGDVAPGIK</sequence>
<dbReference type="InterPro" id="IPR024747">
    <property type="entry name" value="Pyridox_Oxase-rel"/>
</dbReference>
<proteinExistence type="predicted"/>
<name>A0ABR6WR02_9FIRM</name>
<dbReference type="Pfam" id="PF12900">
    <property type="entry name" value="Pyridox_ox_2"/>
    <property type="match status" value="1"/>
</dbReference>
<dbReference type="Gene3D" id="2.30.110.10">
    <property type="entry name" value="Electron Transport, Fmn-binding Protein, Chain A"/>
    <property type="match status" value="1"/>
</dbReference>
<dbReference type="SUPFAM" id="SSF50475">
    <property type="entry name" value="FMN-binding split barrel"/>
    <property type="match status" value="1"/>
</dbReference>
<dbReference type="Proteomes" id="UP000603234">
    <property type="component" value="Unassembled WGS sequence"/>
</dbReference>
<protein>
    <submittedName>
        <fullName evidence="1">Pyridoxamine 5'-phosphate oxidase family protein</fullName>
    </submittedName>
</protein>
<reference evidence="1 2" key="1">
    <citation type="journal article" date="2020" name="mSystems">
        <title>Defining Genomic and Predicted Metabolic Features of the Acetobacterium Genus.</title>
        <authorList>
            <person name="Ross D.E."/>
            <person name="Marshall C.W."/>
            <person name="Gulliver D."/>
            <person name="May H.D."/>
            <person name="Norman R.S."/>
        </authorList>
    </citation>
    <scope>NUCLEOTIDE SEQUENCE [LARGE SCALE GENOMIC DNA]</scope>
    <source>
        <strain evidence="1 2">DSM 8238</strain>
    </source>
</reference>
<keyword evidence="2" id="KW-1185">Reference proteome</keyword>
<dbReference type="InterPro" id="IPR012349">
    <property type="entry name" value="Split_barrel_FMN-bd"/>
</dbReference>
<accession>A0ABR6WR02</accession>
<dbReference type="PANTHER" id="PTHR34071:SF2">
    <property type="entry name" value="FLAVIN-NUCLEOTIDE-BINDING PROTEIN"/>
    <property type="match status" value="1"/>
</dbReference>